<gene>
    <name evidence="1" type="ORF">EV662_1351</name>
</gene>
<keyword evidence="2" id="KW-1185">Reference proteome</keyword>
<evidence type="ECO:0000313" key="1">
    <source>
        <dbReference type="EMBL" id="TCP33840.1"/>
    </source>
</evidence>
<dbReference type="EMBL" id="SLXP01000035">
    <property type="protein sequence ID" value="TCP33840.1"/>
    <property type="molecule type" value="Genomic_DNA"/>
</dbReference>
<proteinExistence type="predicted"/>
<feature type="non-terminal residue" evidence="1">
    <location>
        <position position="1"/>
    </location>
</feature>
<reference evidence="1 2" key="1">
    <citation type="submission" date="2019-03" db="EMBL/GenBank/DDBJ databases">
        <title>Genomic Encyclopedia of Type Strains, Phase IV (KMG-IV): sequencing the most valuable type-strain genomes for metagenomic binning, comparative biology and taxonomic classification.</title>
        <authorList>
            <person name="Goeker M."/>
        </authorList>
    </citation>
    <scope>NUCLEOTIDE SEQUENCE [LARGE SCALE GENOMIC DNA]</scope>
    <source>
        <strain evidence="1 2">DSM 18063</strain>
    </source>
</reference>
<evidence type="ECO:0000313" key="2">
    <source>
        <dbReference type="Proteomes" id="UP000294835"/>
    </source>
</evidence>
<dbReference type="Proteomes" id="UP000294835">
    <property type="component" value="Unassembled WGS sequence"/>
</dbReference>
<accession>A0A4R2PEX7</accession>
<comment type="caution">
    <text evidence="1">The sequence shown here is derived from an EMBL/GenBank/DDBJ whole genome shotgun (WGS) entry which is preliminary data.</text>
</comment>
<sequence length="35" mass="4024">FVDAFYAAPELALKGWRQRLPLESLVMDETWNKGA</sequence>
<protein>
    <submittedName>
        <fullName evidence="1">Uncharacterized protein</fullName>
    </submittedName>
</protein>
<name>A0A4R2PEX7_9RHOB</name>
<organism evidence="1 2">
    <name type="scientific">Rhodovulum marinum</name>
    <dbReference type="NCBI Taxonomy" id="320662"/>
    <lineage>
        <taxon>Bacteria</taxon>
        <taxon>Pseudomonadati</taxon>
        <taxon>Pseudomonadota</taxon>
        <taxon>Alphaproteobacteria</taxon>
        <taxon>Rhodobacterales</taxon>
        <taxon>Paracoccaceae</taxon>
        <taxon>Rhodovulum</taxon>
    </lineage>
</organism>
<dbReference type="AlphaFoldDB" id="A0A4R2PEX7"/>